<gene>
    <name evidence="1" type="ORF">NHX12_010448</name>
</gene>
<keyword evidence="2" id="KW-1185">Reference proteome</keyword>
<comment type="caution">
    <text evidence="1">The sequence shown here is derived from an EMBL/GenBank/DDBJ whole genome shotgun (WGS) entry which is preliminary data.</text>
</comment>
<reference evidence="1" key="1">
    <citation type="submission" date="2022-07" db="EMBL/GenBank/DDBJ databases">
        <title>Chromosome-level genome of Muraenolepis orangiensis.</title>
        <authorList>
            <person name="Kim J."/>
        </authorList>
    </citation>
    <scope>NUCLEOTIDE SEQUENCE</scope>
    <source>
        <strain evidence="1">KU_S4_2022</strain>
        <tissue evidence="1">Muscle</tissue>
    </source>
</reference>
<name>A0A9Q0I9C4_9TELE</name>
<accession>A0A9Q0I9C4</accession>
<evidence type="ECO:0000313" key="2">
    <source>
        <dbReference type="Proteomes" id="UP001148018"/>
    </source>
</evidence>
<proteinExistence type="predicted"/>
<protein>
    <submittedName>
        <fullName evidence="1">Uncharacterized protein</fullName>
    </submittedName>
</protein>
<dbReference type="EMBL" id="JANIIK010000115">
    <property type="protein sequence ID" value="KAJ3589603.1"/>
    <property type="molecule type" value="Genomic_DNA"/>
</dbReference>
<dbReference type="AlphaFoldDB" id="A0A9Q0I9C4"/>
<sequence>MRQTDLKRRDTRPRLDQLWRPRLRGPSQLVAREVPLARIVLVFGHFRRPIWPKIPAKPDSILLPEDV</sequence>
<dbReference type="Proteomes" id="UP001148018">
    <property type="component" value="Unassembled WGS sequence"/>
</dbReference>
<evidence type="ECO:0000313" key="1">
    <source>
        <dbReference type="EMBL" id="KAJ3589603.1"/>
    </source>
</evidence>
<organism evidence="1 2">
    <name type="scientific">Muraenolepis orangiensis</name>
    <name type="common">Patagonian moray cod</name>
    <dbReference type="NCBI Taxonomy" id="630683"/>
    <lineage>
        <taxon>Eukaryota</taxon>
        <taxon>Metazoa</taxon>
        <taxon>Chordata</taxon>
        <taxon>Craniata</taxon>
        <taxon>Vertebrata</taxon>
        <taxon>Euteleostomi</taxon>
        <taxon>Actinopterygii</taxon>
        <taxon>Neopterygii</taxon>
        <taxon>Teleostei</taxon>
        <taxon>Neoteleostei</taxon>
        <taxon>Acanthomorphata</taxon>
        <taxon>Zeiogadaria</taxon>
        <taxon>Gadariae</taxon>
        <taxon>Gadiformes</taxon>
        <taxon>Muraenolepidoidei</taxon>
        <taxon>Muraenolepididae</taxon>
        <taxon>Muraenolepis</taxon>
    </lineage>
</organism>